<reference evidence="2" key="1">
    <citation type="submission" date="2018-06" db="EMBL/GenBank/DDBJ databases">
        <authorList>
            <person name="Zhirakovskaya E."/>
        </authorList>
    </citation>
    <scope>NUCLEOTIDE SEQUENCE</scope>
</reference>
<feature type="transmembrane region" description="Helical" evidence="1">
    <location>
        <begin position="50"/>
        <end position="71"/>
    </location>
</feature>
<dbReference type="Pfam" id="PF11137">
    <property type="entry name" value="DUF2909"/>
    <property type="match status" value="1"/>
</dbReference>
<sequence length="81" mass="8896">MNMSILEKKQGTDMIKTLIVINFILILLSLGSGMFFLAKDSGKTNRVVTLLTVRVTLSITLFVLLFAGYYFGDLKPHGIGG</sequence>
<dbReference type="AlphaFoldDB" id="A0A3B0XEW3"/>
<organism evidence="2">
    <name type="scientific">hydrothermal vent metagenome</name>
    <dbReference type="NCBI Taxonomy" id="652676"/>
    <lineage>
        <taxon>unclassified sequences</taxon>
        <taxon>metagenomes</taxon>
        <taxon>ecological metagenomes</taxon>
    </lineage>
</organism>
<dbReference type="EMBL" id="UOFI01000085">
    <property type="protein sequence ID" value="VAW66808.1"/>
    <property type="molecule type" value="Genomic_DNA"/>
</dbReference>
<keyword evidence="1" id="KW-0812">Transmembrane</keyword>
<accession>A0A3B0XEW3</accession>
<proteinExistence type="predicted"/>
<evidence type="ECO:0000256" key="1">
    <source>
        <dbReference type="SAM" id="Phobius"/>
    </source>
</evidence>
<evidence type="ECO:0008006" key="3">
    <source>
        <dbReference type="Google" id="ProtNLM"/>
    </source>
</evidence>
<feature type="transmembrane region" description="Helical" evidence="1">
    <location>
        <begin position="20"/>
        <end position="38"/>
    </location>
</feature>
<name>A0A3B0XEW3_9ZZZZ</name>
<gene>
    <name evidence="2" type="ORF">MNBD_GAMMA09-2835</name>
</gene>
<dbReference type="NCBIfam" id="NF033233">
    <property type="entry name" value="twin_helix"/>
    <property type="match status" value="1"/>
</dbReference>
<keyword evidence="1" id="KW-0472">Membrane</keyword>
<keyword evidence="1" id="KW-1133">Transmembrane helix</keyword>
<dbReference type="InterPro" id="IPR021313">
    <property type="entry name" value="DUF2909"/>
</dbReference>
<protein>
    <recommendedName>
        <fullName evidence="3">Transmembrane protein</fullName>
    </recommendedName>
</protein>
<evidence type="ECO:0000313" key="2">
    <source>
        <dbReference type="EMBL" id="VAW66808.1"/>
    </source>
</evidence>